<organism evidence="5 6">
    <name type="scientific">Burkholderia cepacia</name>
    <name type="common">Pseudomonas cepacia</name>
    <dbReference type="NCBI Taxonomy" id="292"/>
    <lineage>
        <taxon>Bacteria</taxon>
        <taxon>Pseudomonadati</taxon>
        <taxon>Pseudomonadota</taxon>
        <taxon>Betaproteobacteria</taxon>
        <taxon>Burkholderiales</taxon>
        <taxon>Burkholderiaceae</taxon>
        <taxon>Burkholderia</taxon>
        <taxon>Burkholderia cepacia complex</taxon>
    </lineage>
</organism>
<evidence type="ECO:0000259" key="4">
    <source>
        <dbReference type="PROSITE" id="PS50987"/>
    </source>
</evidence>
<dbReference type="InterPro" id="IPR051081">
    <property type="entry name" value="HTH_MetalResp_TranReg"/>
</dbReference>
<protein>
    <submittedName>
        <fullName evidence="5">ArsR family transcriptional regulator</fullName>
    </submittedName>
</protein>
<dbReference type="RefSeq" id="WP_048249938.1">
    <property type="nucleotide sequence ID" value="NZ_LDWR01000050.1"/>
</dbReference>
<dbReference type="PATRIC" id="fig|292.27.peg.6173"/>
<keyword evidence="3" id="KW-0804">Transcription</keyword>
<dbReference type="InterPro" id="IPR011991">
    <property type="entry name" value="ArsR-like_HTH"/>
</dbReference>
<proteinExistence type="predicted"/>
<dbReference type="EMBL" id="LDWR01000050">
    <property type="protein sequence ID" value="KML49313.1"/>
    <property type="molecule type" value="Genomic_DNA"/>
</dbReference>
<dbReference type="AlphaFoldDB" id="A0A0J5WNN6"/>
<dbReference type="Pfam" id="PF01022">
    <property type="entry name" value="HTH_5"/>
    <property type="match status" value="1"/>
</dbReference>
<dbReference type="Proteomes" id="UP000036338">
    <property type="component" value="Unassembled WGS sequence"/>
</dbReference>
<feature type="domain" description="HTH arsR-type" evidence="4">
    <location>
        <begin position="1"/>
        <end position="102"/>
    </location>
</feature>
<accession>A0A0J5WNN6</accession>
<dbReference type="PANTHER" id="PTHR33154">
    <property type="entry name" value="TRANSCRIPTIONAL REGULATOR, ARSR FAMILY"/>
    <property type="match status" value="1"/>
</dbReference>
<keyword evidence="2" id="KW-0238">DNA-binding</keyword>
<dbReference type="PANTHER" id="PTHR33154:SF33">
    <property type="entry name" value="TRANSCRIPTIONAL REPRESSOR SDPR"/>
    <property type="match status" value="1"/>
</dbReference>
<reference evidence="5 6" key="1">
    <citation type="submission" date="2015-05" db="EMBL/GenBank/DDBJ databases">
        <title>Draft genome of Burkholderia cepacia LK29.</title>
        <authorList>
            <person name="Chan X.Y."/>
        </authorList>
    </citation>
    <scope>NUCLEOTIDE SEQUENCE [LARGE SCALE GENOMIC DNA]</scope>
    <source>
        <strain evidence="5 6">LK29</strain>
    </source>
</reference>
<evidence type="ECO:0000256" key="2">
    <source>
        <dbReference type="ARBA" id="ARBA00023125"/>
    </source>
</evidence>
<dbReference type="InterPro" id="IPR001845">
    <property type="entry name" value="HTH_ArsR_DNA-bd_dom"/>
</dbReference>
<evidence type="ECO:0000256" key="3">
    <source>
        <dbReference type="ARBA" id="ARBA00023163"/>
    </source>
</evidence>
<name>A0A0J5WNN6_BURCE</name>
<evidence type="ECO:0000313" key="5">
    <source>
        <dbReference type="EMBL" id="KML49313.1"/>
    </source>
</evidence>
<dbReference type="InterPro" id="IPR036388">
    <property type="entry name" value="WH-like_DNA-bd_sf"/>
</dbReference>
<dbReference type="PROSITE" id="PS50987">
    <property type="entry name" value="HTH_ARSR_2"/>
    <property type="match status" value="1"/>
</dbReference>
<keyword evidence="1" id="KW-0805">Transcription regulation</keyword>
<dbReference type="SUPFAM" id="SSF46785">
    <property type="entry name" value="Winged helix' DNA-binding domain"/>
    <property type="match status" value="1"/>
</dbReference>
<evidence type="ECO:0000313" key="6">
    <source>
        <dbReference type="Proteomes" id="UP000036338"/>
    </source>
</evidence>
<dbReference type="InterPro" id="IPR036390">
    <property type="entry name" value="WH_DNA-bd_sf"/>
</dbReference>
<comment type="caution">
    <text evidence="5">The sequence shown here is derived from an EMBL/GenBank/DDBJ whole genome shotgun (WGS) entry which is preliminary data.</text>
</comment>
<evidence type="ECO:0000256" key="1">
    <source>
        <dbReference type="ARBA" id="ARBA00023015"/>
    </source>
</evidence>
<dbReference type="SMART" id="SM00418">
    <property type="entry name" value="HTH_ARSR"/>
    <property type="match status" value="1"/>
</dbReference>
<sequence>MTDLNVIHKALAHPFRRDVLRWLKSPDSPDTFPRAARLHSCHGVPLASIVTRSGLSQSTVSAHIALLRDAGLIVATPVGRWIFVARNDTAIAAFVARVVSDL</sequence>
<gene>
    <name evidence="5" type="ORF">VL15_28010</name>
</gene>
<dbReference type="Gene3D" id="1.10.10.10">
    <property type="entry name" value="Winged helix-like DNA-binding domain superfamily/Winged helix DNA-binding domain"/>
    <property type="match status" value="1"/>
</dbReference>
<dbReference type="CDD" id="cd00090">
    <property type="entry name" value="HTH_ARSR"/>
    <property type="match status" value="1"/>
</dbReference>
<dbReference type="GO" id="GO:0003677">
    <property type="term" value="F:DNA binding"/>
    <property type="evidence" value="ECO:0007669"/>
    <property type="project" value="UniProtKB-KW"/>
</dbReference>
<dbReference type="GO" id="GO:0003700">
    <property type="term" value="F:DNA-binding transcription factor activity"/>
    <property type="evidence" value="ECO:0007669"/>
    <property type="project" value="InterPro"/>
</dbReference>